<dbReference type="InterPro" id="IPR012337">
    <property type="entry name" value="RNaseH-like_sf"/>
</dbReference>
<comment type="caution">
    <text evidence="2">The sequence shown here is derived from an EMBL/GenBank/DDBJ whole genome shotgun (WGS) entry which is preliminary data.</text>
</comment>
<gene>
    <name evidence="2" type="ORF">FPV60_21525</name>
</gene>
<sequence length="48" mass="5697">GTMRYSWVSKHLFDTLEQVQDYATQWLWHYNHERPHQANGGKPPLMAA</sequence>
<feature type="domain" description="Integrase catalytic" evidence="1">
    <location>
        <begin position="1"/>
        <end position="44"/>
    </location>
</feature>
<dbReference type="RefSeq" id="WP_144583959.1">
    <property type="nucleotide sequence ID" value="NZ_VMTP01000125.1"/>
</dbReference>
<name>A0A558EQQ1_9GAMM</name>
<organism evidence="2 3">
    <name type="scientific">Acinetobacter colistiniresistens</name>
    <dbReference type="NCBI Taxonomy" id="280145"/>
    <lineage>
        <taxon>Bacteria</taxon>
        <taxon>Pseudomonadati</taxon>
        <taxon>Pseudomonadota</taxon>
        <taxon>Gammaproteobacteria</taxon>
        <taxon>Moraxellales</taxon>
        <taxon>Moraxellaceae</taxon>
        <taxon>Acinetobacter</taxon>
    </lineage>
</organism>
<dbReference type="SUPFAM" id="SSF53098">
    <property type="entry name" value="Ribonuclease H-like"/>
    <property type="match status" value="1"/>
</dbReference>
<feature type="non-terminal residue" evidence="2">
    <location>
        <position position="1"/>
    </location>
</feature>
<evidence type="ECO:0000259" key="1">
    <source>
        <dbReference type="Pfam" id="PF13683"/>
    </source>
</evidence>
<proteinExistence type="predicted"/>
<dbReference type="Proteomes" id="UP000316981">
    <property type="component" value="Unassembled WGS sequence"/>
</dbReference>
<accession>A0A558EQQ1</accession>
<dbReference type="Pfam" id="PF13683">
    <property type="entry name" value="rve_3"/>
    <property type="match status" value="1"/>
</dbReference>
<dbReference type="EMBL" id="VMTP01000125">
    <property type="protein sequence ID" value="TVT75388.1"/>
    <property type="molecule type" value="Genomic_DNA"/>
</dbReference>
<dbReference type="GO" id="GO:0015074">
    <property type="term" value="P:DNA integration"/>
    <property type="evidence" value="ECO:0007669"/>
    <property type="project" value="InterPro"/>
</dbReference>
<protein>
    <submittedName>
        <fullName evidence="2">Transposase</fullName>
    </submittedName>
</protein>
<reference evidence="2 3" key="1">
    <citation type="submission" date="2019-07" db="EMBL/GenBank/DDBJ databases">
        <title>Draft Genome Sequence of the first blaOXA-58-Harboring Acinetobacter colistiniresistens clinical isolate from Brazil.</title>
        <authorList>
            <person name="Favaro L.S."/>
            <person name="Paula-Petroli S.B."/>
            <person name="Moura C.F."/>
            <person name="Tognim M.C.B."/>
            <person name="Venancio E.J."/>
            <person name="Yamada-Ogatta S.F."/>
            <person name="Carrara-Marroni F.E."/>
        </authorList>
    </citation>
    <scope>NUCLEOTIDE SEQUENCE [LARGE SCALE GENOMIC DNA]</scope>
    <source>
        <strain evidence="2 3">DL</strain>
    </source>
</reference>
<evidence type="ECO:0000313" key="2">
    <source>
        <dbReference type="EMBL" id="TVT75388.1"/>
    </source>
</evidence>
<evidence type="ECO:0000313" key="3">
    <source>
        <dbReference type="Proteomes" id="UP000316981"/>
    </source>
</evidence>
<dbReference type="AlphaFoldDB" id="A0A558EQQ1"/>
<dbReference type="InterPro" id="IPR001584">
    <property type="entry name" value="Integrase_cat-core"/>
</dbReference>